<feature type="compositionally biased region" description="Basic and acidic residues" evidence="3">
    <location>
        <begin position="112"/>
        <end position="130"/>
    </location>
</feature>
<dbReference type="InterPro" id="IPR006630">
    <property type="entry name" value="La_HTH"/>
</dbReference>
<feature type="region of interest" description="Disordered" evidence="3">
    <location>
        <begin position="1"/>
        <end position="341"/>
    </location>
</feature>
<name>A0A5C3E375_9BASI</name>
<dbReference type="GO" id="GO:0003723">
    <property type="term" value="F:RNA binding"/>
    <property type="evidence" value="ECO:0007669"/>
    <property type="project" value="UniProtKB-UniRule"/>
</dbReference>
<feature type="compositionally biased region" description="Low complexity" evidence="3">
    <location>
        <begin position="201"/>
        <end position="218"/>
    </location>
</feature>
<dbReference type="EMBL" id="OOIN01000008">
    <property type="protein sequence ID" value="SPO24858.1"/>
    <property type="molecule type" value="Genomic_DNA"/>
</dbReference>
<evidence type="ECO:0000259" key="4">
    <source>
        <dbReference type="PROSITE" id="PS50961"/>
    </source>
</evidence>
<feature type="compositionally biased region" description="Basic and acidic residues" evidence="3">
    <location>
        <begin position="697"/>
        <end position="717"/>
    </location>
</feature>
<dbReference type="PANTHER" id="PTHR22792">
    <property type="entry name" value="LUPUS LA PROTEIN-RELATED"/>
    <property type="match status" value="1"/>
</dbReference>
<feature type="compositionally biased region" description="Low complexity" evidence="3">
    <location>
        <begin position="257"/>
        <end position="271"/>
    </location>
</feature>
<evidence type="ECO:0000256" key="2">
    <source>
        <dbReference type="PROSITE-ProRule" id="PRU00332"/>
    </source>
</evidence>
<feature type="compositionally biased region" description="Basic and acidic residues" evidence="3">
    <location>
        <begin position="575"/>
        <end position="596"/>
    </location>
</feature>
<dbReference type="Gene3D" id="1.10.10.10">
    <property type="entry name" value="Winged helix-like DNA-binding domain superfamily/Winged helix DNA-binding domain"/>
    <property type="match status" value="1"/>
</dbReference>
<feature type="compositionally biased region" description="Low complexity" evidence="3">
    <location>
        <begin position="860"/>
        <end position="871"/>
    </location>
</feature>
<accession>A0A5C3E375</accession>
<feature type="compositionally biased region" description="Polar residues" evidence="3">
    <location>
        <begin position="546"/>
        <end position="557"/>
    </location>
</feature>
<feature type="region of interest" description="Disordered" evidence="3">
    <location>
        <begin position="1058"/>
        <end position="1084"/>
    </location>
</feature>
<dbReference type="PROSITE" id="PS50961">
    <property type="entry name" value="HTH_LA"/>
    <property type="match status" value="1"/>
</dbReference>
<dbReference type="Pfam" id="PF05383">
    <property type="entry name" value="La"/>
    <property type="match status" value="1"/>
</dbReference>
<evidence type="ECO:0000313" key="5">
    <source>
        <dbReference type="EMBL" id="SPO24858.1"/>
    </source>
</evidence>
<protein>
    <recommendedName>
        <fullName evidence="4">HTH La-type RNA-binding domain-containing protein</fullName>
    </recommendedName>
</protein>
<keyword evidence="6" id="KW-1185">Reference proteome</keyword>
<sequence length="1096" mass="112106">MSAWSSATGKAQLSYADRLRQANKSSAPTRQDPSSSHTASQQSTKTGANASSSLNSTGPQADRRLSSASSASVATASGSAPRASSNHPDAKDGSASAEPGSKSAGAPVNIWEARRKQIAEREAEKEKERQAALAQQKKASSAATTPASAGSNASGKQNKQNSAAGSSGPRKGNERHSKGPTNPNASERKTNKQANQPSNRNTNSVPISSSASTVATTSDRPIASATGPRAGNTGSTPKSGKADGRISEEARSAGGKAAQQSSVDASQSPASVKAESADKAQKSKAEDKTRSADSFKATSKQPGKSTGASIPAQSTAAQAPPSTALSVSTAPVPPALHDDIPASPATVASAIEEVLKNGGANGAQTEDDDAWLARIHLLNGGQNMPKFGGFGPNGVSALSDEAETQAAKKAERAVAAAWGAGKSVWNKTQQQHQQQQNRTAVASKDISISTSEVSAVKESAPAPTHDDDVSKGKDGAVASLPAPAAAPVNGAPAGKGEASSSATPKSQKAPTDTKTEKADFDVTPSKKTAGKVSRVDTAEQPKASKGTASQTKTSASAPSVPPFEDVNNWPSPLDAGKKLAEKPKAPVSAGEDKADTTRTAQPKTQKSFYETLDELQLRLAPGANPQQSANNAGARKGKQQWVSILPEITHTSTSNAGAKTNRPPAVDVKSGKGANRQQPRKDAGKGTGQTQAPQGGAKKDGGNKTAAKDKAQAKEGASDASAGFEARDKGESRTQPASQAEKEGAASKASSTGGAKTSLAATARSTTTESKLSNAVLQNQEAASSQDSGVAESSSAATPSSAAAAASESTSTAAPNTKQPRAARTHLRPTPNGVTAPSFQPSPNGMRPSKSGASTPATNRSSPRGSIPSSPQVHALPRAADPFSAVPPAGATMFYGGPSGAATPMHPSSISNSQPNTTTSWLPYNPYTRPPAPIPQAPYTFDATAPLPQGVLGQLLGQIEFYFSQHNLQGDFFLRQKMDSQGWVDIAVVAGFKRVQGITRDLGMVKDALLYSAVLDVDEEAMRVRKRFGWEVWTLATPGPAMMNGVAEVQEQVQLPAVDEKVAEDDKAEKGEREEADDEPALGVVAASGFGGALGA</sequence>
<feature type="compositionally biased region" description="Basic and acidic residues" evidence="3">
    <location>
        <begin position="1058"/>
        <end position="1073"/>
    </location>
</feature>
<feature type="compositionally biased region" description="Low complexity" evidence="3">
    <location>
        <begin position="308"/>
        <end position="324"/>
    </location>
</feature>
<dbReference type="Proteomes" id="UP000324022">
    <property type="component" value="Unassembled WGS sequence"/>
</dbReference>
<feature type="compositionally biased region" description="Basic and acidic residues" evidence="3">
    <location>
        <begin position="511"/>
        <end position="520"/>
    </location>
</feature>
<feature type="compositionally biased region" description="Low complexity" evidence="3">
    <location>
        <begin position="131"/>
        <end position="155"/>
    </location>
</feature>
<feature type="compositionally biased region" description="Low complexity" evidence="3">
    <location>
        <begin position="746"/>
        <end position="770"/>
    </location>
</feature>
<feature type="compositionally biased region" description="Polar residues" evidence="3">
    <location>
        <begin position="498"/>
        <end position="510"/>
    </location>
</feature>
<dbReference type="InterPro" id="IPR036390">
    <property type="entry name" value="WH_DNA-bd_sf"/>
</dbReference>
<dbReference type="SMART" id="SM00715">
    <property type="entry name" value="LA"/>
    <property type="match status" value="1"/>
</dbReference>
<keyword evidence="1 2" id="KW-0694">RNA-binding</keyword>
<feature type="compositionally biased region" description="Polar residues" evidence="3">
    <location>
        <begin position="22"/>
        <end position="59"/>
    </location>
</feature>
<feature type="compositionally biased region" description="Polar residues" evidence="3">
    <location>
        <begin position="771"/>
        <end position="788"/>
    </location>
</feature>
<feature type="compositionally biased region" description="Basic and acidic residues" evidence="3">
    <location>
        <begin position="275"/>
        <end position="293"/>
    </location>
</feature>
<gene>
    <name evidence="5" type="ORF">UTRI_01360_B</name>
</gene>
<feature type="compositionally biased region" description="Basic and acidic residues" evidence="3">
    <location>
        <begin position="464"/>
        <end position="474"/>
    </location>
</feature>
<dbReference type="AlphaFoldDB" id="A0A5C3E375"/>
<feature type="compositionally biased region" description="Polar residues" evidence="3">
    <location>
        <begin position="649"/>
        <end position="658"/>
    </location>
</feature>
<feature type="compositionally biased region" description="Low complexity" evidence="3">
    <location>
        <begin position="476"/>
        <end position="492"/>
    </location>
</feature>
<dbReference type="InterPro" id="IPR036388">
    <property type="entry name" value="WH-like_DNA-bd_sf"/>
</dbReference>
<dbReference type="CDD" id="cd07323">
    <property type="entry name" value="LAM"/>
    <property type="match status" value="1"/>
</dbReference>
<proteinExistence type="predicted"/>
<feature type="compositionally biased region" description="Polar residues" evidence="3">
    <location>
        <begin position="1"/>
        <end position="11"/>
    </location>
</feature>
<feature type="compositionally biased region" description="Low complexity" evidence="3">
    <location>
        <begin position="791"/>
        <end position="815"/>
    </location>
</feature>
<organism evidence="5 6">
    <name type="scientific">Ustilago trichophora</name>
    <dbReference type="NCBI Taxonomy" id="86804"/>
    <lineage>
        <taxon>Eukaryota</taxon>
        <taxon>Fungi</taxon>
        <taxon>Dikarya</taxon>
        <taxon>Basidiomycota</taxon>
        <taxon>Ustilaginomycotina</taxon>
        <taxon>Ustilaginomycetes</taxon>
        <taxon>Ustilaginales</taxon>
        <taxon>Ustilaginaceae</taxon>
        <taxon>Ustilago</taxon>
    </lineage>
</organism>
<dbReference type="InterPro" id="IPR045180">
    <property type="entry name" value="La_dom_prot"/>
</dbReference>
<feature type="domain" description="HTH La-type RNA-binding" evidence="4">
    <location>
        <begin position="945"/>
        <end position="1034"/>
    </location>
</feature>
<feature type="compositionally biased region" description="Polar residues" evidence="3">
    <location>
        <begin position="156"/>
        <end position="165"/>
    </location>
</feature>
<feature type="compositionally biased region" description="Polar residues" evidence="3">
    <location>
        <begin position="832"/>
        <end position="843"/>
    </location>
</feature>
<feature type="compositionally biased region" description="Polar residues" evidence="3">
    <location>
        <begin position="597"/>
        <end position="608"/>
    </location>
</feature>
<feature type="compositionally biased region" description="Basic and acidic residues" evidence="3">
    <location>
        <begin position="240"/>
        <end position="251"/>
    </location>
</feature>
<dbReference type="PANTHER" id="PTHR22792:SF62">
    <property type="entry name" value="LA-RELATED PROTEIN 7"/>
    <property type="match status" value="1"/>
</dbReference>
<evidence type="ECO:0000256" key="1">
    <source>
        <dbReference type="ARBA" id="ARBA00022884"/>
    </source>
</evidence>
<reference evidence="5 6" key="1">
    <citation type="submission" date="2018-03" db="EMBL/GenBank/DDBJ databases">
        <authorList>
            <person name="Guldener U."/>
        </authorList>
    </citation>
    <scope>NUCLEOTIDE SEQUENCE [LARGE SCALE GENOMIC DNA]</scope>
    <source>
        <strain evidence="5 6">NBRC100155</strain>
    </source>
</reference>
<feature type="compositionally biased region" description="Low complexity" evidence="3">
    <location>
        <begin position="66"/>
        <end position="80"/>
    </location>
</feature>
<feature type="region of interest" description="Disordered" evidence="3">
    <location>
        <begin position="422"/>
        <end position="874"/>
    </location>
</feature>
<dbReference type="SUPFAM" id="SSF46785">
    <property type="entry name" value="Winged helix' DNA-binding domain"/>
    <property type="match status" value="1"/>
</dbReference>
<evidence type="ECO:0000256" key="3">
    <source>
        <dbReference type="SAM" id="MobiDB-lite"/>
    </source>
</evidence>
<dbReference type="OrthoDB" id="340227at2759"/>
<evidence type="ECO:0000313" key="6">
    <source>
        <dbReference type="Proteomes" id="UP000324022"/>
    </source>
</evidence>
<feature type="compositionally biased region" description="Polar residues" evidence="3">
    <location>
        <begin position="296"/>
        <end position="307"/>
    </location>
</feature>